<evidence type="ECO:0000259" key="10">
    <source>
        <dbReference type="PROSITE" id="PS50893"/>
    </source>
</evidence>
<comment type="subcellular location">
    <subcellularLocation>
        <location evidence="1">Membrane</location>
        <topology evidence="1">Multi-pass membrane protein</topology>
    </subcellularLocation>
</comment>
<sequence length="1302" mass="144673">MPPLTPPYLLLSFYAMNLVLASIDLFSAALREDSDILNTAFSALNFVLSSILIYTIGTLPIKNTLPGASVASVDEVPSSSKTMPEDSVTLWQWCTFSFVEPLLDVALARRLEQTDVWSLSPFFKHKNIFRKYLDYRGRHPHHSLIRFLIVSNSLDLILDIVLEFWGAVGGFGCIYALQRILSALEKTPKAKPEAYFFAFVTFVINLSFAQVDAFQAWHSRRSYERTRGQLFCALHHKALRRRDISGTVGSSEDSSNTSDDGADLGKIVNLMQGDAYTLSFRFWQASAVFALSVRLVMSLVFLHGALGWSSLAGVVVVLVAYVLNYPLGKYNVQITRESWKAKDTFTSLALFSSLQSPMMELPEQLFSFLHAYVSYQRINAFFQEEEVPPWASDLICSVSSEESEVKFGFKDAIFEWNASSGRNLHREHFQLGPLNIEFPLGQLSLVTGATGSGKSALLVALLGELYCSHGKIFINKINHQVAYCAQNCWLEQATIRDNIVFGSLRGYDESRYLAVVEACALPRDLAMFDAGDLTEIGERGVTLSGGQRARISLARALYSEAKYILLDDPLAAVDMHTAQHIVEHCLRGDLARGRTIILVTHHISMCLSTASYIVELERGKVIRQDTVKNLQTSGQLKVVLYIEDDANGAIDSASAIDLQEASGNEADAEGLDVARITKPLPSGKLVEAEHRAEGRVSLYTYFTYVRAAGWISWVATFGLMLLTRLIAIANDLFLAEWSEAFERGHSEVNRAQYFFTLSLVGMQSWPLDGLPPPVENTKPWLYIYLWISLVGCICILAGVSVNYYASLQASRKLFRAMLARLIRAPSRFFDVTPLGRILNRFTTDMNVVDSTLQHSARNALVGGLTFIASFLFIIYVIPRFTPAAVVIAWLYIRIAPRYIQAARDLRRLESVSLSPAFSGFDELLKGIAHIRAFSMETRYQEAFYSKVDTFQGFDHVYIKTTGLGSVVVFFTTVFALWTGASDGFTAIVIVQAGVFANASRSLVRVAAQLELDFNSIERIGEYLQAPQEAPAVVDERRPPAYWPSSSGQLIIEDLTVRYSPDLPPVLNRITFSVNPGEKIGVVGRTGSGKSTLALTLLRMVEPSAGKIILDGIDISSIGLEDLRKRITIVSQDVSLFTGTIRSNLDPLGDHTDLECWDVMDRCHLIKREGNSQSQNVASLDSMISPTGALSSGERQLVALARAILRRSQLIILDEATSHIDIVLDDQIQRTIREELSGAMVITIAHRLKTIIDYDRILVLGEGGHILEFDTPQNLINKQESAFREVCKRSSDWEELSSIVGSS</sequence>
<dbReference type="OrthoDB" id="6500128at2759"/>
<feature type="transmembrane region" description="Helical" evidence="9">
    <location>
        <begin position="36"/>
        <end position="56"/>
    </location>
</feature>
<dbReference type="Gene3D" id="1.20.1560.10">
    <property type="entry name" value="ABC transporter type 1, transmembrane domain"/>
    <property type="match status" value="2"/>
</dbReference>
<organism evidence="12 13">
    <name type="scientific">Phellinidium pouzarii</name>
    <dbReference type="NCBI Taxonomy" id="167371"/>
    <lineage>
        <taxon>Eukaryota</taxon>
        <taxon>Fungi</taxon>
        <taxon>Dikarya</taxon>
        <taxon>Basidiomycota</taxon>
        <taxon>Agaricomycotina</taxon>
        <taxon>Agaricomycetes</taxon>
        <taxon>Hymenochaetales</taxon>
        <taxon>Hymenochaetaceae</taxon>
        <taxon>Phellinidium</taxon>
    </lineage>
</organism>
<evidence type="ECO:0000259" key="11">
    <source>
        <dbReference type="PROSITE" id="PS50929"/>
    </source>
</evidence>
<dbReference type="InterPro" id="IPR050173">
    <property type="entry name" value="ABC_transporter_C-like"/>
</dbReference>
<dbReference type="FunFam" id="3.40.50.300:FF:000973">
    <property type="entry name" value="Multidrug resistance-associated protein 4"/>
    <property type="match status" value="1"/>
</dbReference>
<evidence type="ECO:0000256" key="8">
    <source>
        <dbReference type="ARBA" id="ARBA00023136"/>
    </source>
</evidence>
<dbReference type="FunFam" id="3.40.50.300:FF:001354">
    <property type="entry name" value="ATP-binding cassette (ABC) transporter, putative"/>
    <property type="match status" value="1"/>
</dbReference>
<keyword evidence="13" id="KW-1185">Reference proteome</keyword>
<feature type="transmembrane region" description="Helical" evidence="9">
    <location>
        <begin position="7"/>
        <end position="30"/>
    </location>
</feature>
<keyword evidence="3 9" id="KW-0812">Transmembrane</keyword>
<feature type="transmembrane region" description="Helical" evidence="9">
    <location>
        <begin position="781"/>
        <end position="805"/>
    </location>
</feature>
<dbReference type="SUPFAM" id="SSF90123">
    <property type="entry name" value="ABC transporter transmembrane region"/>
    <property type="match status" value="2"/>
</dbReference>
<keyword evidence="5" id="KW-0547">Nucleotide-binding</keyword>
<dbReference type="PANTHER" id="PTHR24223:SF415">
    <property type="entry name" value="FI20190P1"/>
    <property type="match status" value="1"/>
</dbReference>
<dbReference type="GO" id="GO:0005524">
    <property type="term" value="F:ATP binding"/>
    <property type="evidence" value="ECO:0007669"/>
    <property type="project" value="UniProtKB-KW"/>
</dbReference>
<dbReference type="InterPro" id="IPR003593">
    <property type="entry name" value="AAA+_ATPase"/>
</dbReference>
<dbReference type="GO" id="GO:0016020">
    <property type="term" value="C:membrane"/>
    <property type="evidence" value="ECO:0007669"/>
    <property type="project" value="UniProtKB-SubCell"/>
</dbReference>
<feature type="transmembrane region" description="Helical" evidence="9">
    <location>
        <begin position="156"/>
        <end position="177"/>
    </location>
</feature>
<feature type="transmembrane region" description="Helical" evidence="9">
    <location>
        <begin position="197"/>
        <end position="217"/>
    </location>
</feature>
<proteinExistence type="predicted"/>
<keyword evidence="8 9" id="KW-0472">Membrane</keyword>
<evidence type="ECO:0000256" key="4">
    <source>
        <dbReference type="ARBA" id="ARBA00022737"/>
    </source>
</evidence>
<feature type="transmembrane region" description="Helical" evidence="9">
    <location>
        <begin position="308"/>
        <end position="327"/>
    </location>
</feature>
<dbReference type="GO" id="GO:0140359">
    <property type="term" value="F:ABC-type transporter activity"/>
    <property type="evidence" value="ECO:0007669"/>
    <property type="project" value="InterPro"/>
</dbReference>
<evidence type="ECO:0000256" key="6">
    <source>
        <dbReference type="ARBA" id="ARBA00022840"/>
    </source>
</evidence>
<feature type="transmembrane region" description="Helical" evidence="9">
    <location>
        <begin position="859"/>
        <end position="877"/>
    </location>
</feature>
<dbReference type="EMBL" id="SGPK01000103">
    <property type="protein sequence ID" value="THH08344.1"/>
    <property type="molecule type" value="Genomic_DNA"/>
</dbReference>
<dbReference type="InterPro" id="IPR017871">
    <property type="entry name" value="ABC_transporter-like_CS"/>
</dbReference>
<feature type="transmembrane region" description="Helical" evidence="9">
    <location>
        <begin position="707"/>
        <end position="729"/>
    </location>
</feature>
<evidence type="ECO:0000256" key="1">
    <source>
        <dbReference type="ARBA" id="ARBA00004141"/>
    </source>
</evidence>
<name>A0A4S4L9T1_9AGAM</name>
<evidence type="ECO:0000313" key="13">
    <source>
        <dbReference type="Proteomes" id="UP000308199"/>
    </source>
</evidence>
<gene>
    <name evidence="12" type="ORF">EW145_g2759</name>
</gene>
<dbReference type="PROSITE" id="PS00211">
    <property type="entry name" value="ABC_TRANSPORTER_1"/>
    <property type="match status" value="2"/>
</dbReference>
<dbReference type="FunFam" id="1.20.1560.10:FF:000013">
    <property type="entry name" value="ABC transporter C family member 2"/>
    <property type="match status" value="1"/>
</dbReference>
<feature type="domain" description="ABC transmembrane type-1" evidence="11">
    <location>
        <begin position="175"/>
        <end position="349"/>
    </location>
</feature>
<dbReference type="CDD" id="cd03250">
    <property type="entry name" value="ABCC_MRP_domain1"/>
    <property type="match status" value="1"/>
</dbReference>
<protein>
    <recommendedName>
        <fullName evidence="14">P-loop containing nucleoside triphosphate hydrolase protein</fullName>
    </recommendedName>
</protein>
<evidence type="ECO:0000313" key="12">
    <source>
        <dbReference type="EMBL" id="THH08344.1"/>
    </source>
</evidence>
<evidence type="ECO:0000256" key="9">
    <source>
        <dbReference type="SAM" id="Phobius"/>
    </source>
</evidence>
<dbReference type="InterPro" id="IPR003439">
    <property type="entry name" value="ABC_transporter-like_ATP-bd"/>
</dbReference>
<dbReference type="SUPFAM" id="SSF52540">
    <property type="entry name" value="P-loop containing nucleoside triphosphate hydrolases"/>
    <property type="match status" value="2"/>
</dbReference>
<reference evidence="12 13" key="1">
    <citation type="submission" date="2019-02" db="EMBL/GenBank/DDBJ databases">
        <title>Genome sequencing of the rare red list fungi Phellinidium pouzarii.</title>
        <authorList>
            <person name="Buettner E."/>
            <person name="Kellner H."/>
        </authorList>
    </citation>
    <scope>NUCLEOTIDE SEQUENCE [LARGE SCALE GENOMIC DNA]</scope>
    <source>
        <strain evidence="12 13">DSM 108285</strain>
    </source>
</reference>
<keyword evidence="7 9" id="KW-1133">Transmembrane helix</keyword>
<comment type="caution">
    <text evidence="12">The sequence shown here is derived from an EMBL/GenBank/DDBJ whole genome shotgun (WGS) entry which is preliminary data.</text>
</comment>
<evidence type="ECO:0000256" key="3">
    <source>
        <dbReference type="ARBA" id="ARBA00022692"/>
    </source>
</evidence>
<feature type="domain" description="ABC transporter" evidence="10">
    <location>
        <begin position="407"/>
        <end position="643"/>
    </location>
</feature>
<dbReference type="GO" id="GO:0016887">
    <property type="term" value="F:ATP hydrolysis activity"/>
    <property type="evidence" value="ECO:0007669"/>
    <property type="project" value="InterPro"/>
</dbReference>
<dbReference type="Proteomes" id="UP000308199">
    <property type="component" value="Unassembled WGS sequence"/>
</dbReference>
<evidence type="ECO:0000256" key="7">
    <source>
        <dbReference type="ARBA" id="ARBA00022989"/>
    </source>
</evidence>
<dbReference type="Pfam" id="PF00005">
    <property type="entry name" value="ABC_tran"/>
    <property type="match status" value="2"/>
</dbReference>
<dbReference type="InterPro" id="IPR036640">
    <property type="entry name" value="ABC1_TM_sf"/>
</dbReference>
<dbReference type="InterPro" id="IPR011527">
    <property type="entry name" value="ABC1_TM_dom"/>
</dbReference>
<dbReference type="CDD" id="cd03244">
    <property type="entry name" value="ABCC_MRP_domain2"/>
    <property type="match status" value="1"/>
</dbReference>
<dbReference type="CDD" id="cd18604">
    <property type="entry name" value="ABC_6TM_VMR1_D2_like"/>
    <property type="match status" value="1"/>
</dbReference>
<dbReference type="PANTHER" id="PTHR24223">
    <property type="entry name" value="ATP-BINDING CASSETTE SUB-FAMILY C"/>
    <property type="match status" value="1"/>
</dbReference>
<dbReference type="PROSITE" id="PS50929">
    <property type="entry name" value="ABC_TM1F"/>
    <property type="match status" value="2"/>
</dbReference>
<evidence type="ECO:0000256" key="5">
    <source>
        <dbReference type="ARBA" id="ARBA00022741"/>
    </source>
</evidence>
<dbReference type="SMART" id="SM00382">
    <property type="entry name" value="AAA"/>
    <property type="match status" value="2"/>
</dbReference>
<feature type="domain" description="ABC transmembrane type-1" evidence="11">
    <location>
        <begin position="714"/>
        <end position="976"/>
    </location>
</feature>
<evidence type="ECO:0008006" key="14">
    <source>
        <dbReference type="Google" id="ProtNLM"/>
    </source>
</evidence>
<dbReference type="Gene3D" id="3.40.50.300">
    <property type="entry name" value="P-loop containing nucleotide triphosphate hydrolases"/>
    <property type="match status" value="2"/>
</dbReference>
<keyword evidence="6" id="KW-0067">ATP-binding</keyword>
<accession>A0A4S4L9T1</accession>
<evidence type="ECO:0000256" key="2">
    <source>
        <dbReference type="ARBA" id="ARBA00022448"/>
    </source>
</evidence>
<dbReference type="Pfam" id="PF00664">
    <property type="entry name" value="ABC_membrane"/>
    <property type="match status" value="1"/>
</dbReference>
<keyword evidence="2" id="KW-0813">Transport</keyword>
<dbReference type="InterPro" id="IPR027417">
    <property type="entry name" value="P-loop_NTPase"/>
</dbReference>
<feature type="domain" description="ABC transporter" evidence="10">
    <location>
        <begin position="1049"/>
        <end position="1287"/>
    </location>
</feature>
<keyword evidence="4" id="KW-0677">Repeat</keyword>
<dbReference type="PROSITE" id="PS50893">
    <property type="entry name" value="ABC_TRANSPORTER_2"/>
    <property type="match status" value="2"/>
</dbReference>